<name>A0A6H1ZZK7_9ZZZZ</name>
<evidence type="ECO:0000313" key="2">
    <source>
        <dbReference type="EMBL" id="QJA75271.1"/>
    </source>
</evidence>
<sequence length="110" mass="12669">MLVTSIGFAGDDLRKPTLRKPNEKIEKIEKIMSTITAIKKASFMHQAKRPEQTLRDRSGNCVDKAVLVKYLAEKENLKATYKFSPKHVTCIVEENGEKFKYDNGKFERTF</sequence>
<evidence type="ECO:0000313" key="1">
    <source>
        <dbReference type="EMBL" id="QJA53373.1"/>
    </source>
</evidence>
<proteinExistence type="predicted"/>
<evidence type="ECO:0008006" key="3">
    <source>
        <dbReference type="Google" id="ProtNLM"/>
    </source>
</evidence>
<organism evidence="1">
    <name type="scientific">viral metagenome</name>
    <dbReference type="NCBI Taxonomy" id="1070528"/>
    <lineage>
        <taxon>unclassified sequences</taxon>
        <taxon>metagenomes</taxon>
        <taxon>organismal metagenomes</taxon>
    </lineage>
</organism>
<dbReference type="Gene3D" id="3.10.620.30">
    <property type="match status" value="1"/>
</dbReference>
<gene>
    <name evidence="2" type="ORF">MM415A01838_0011</name>
    <name evidence="1" type="ORF">TM448A03483_0002</name>
</gene>
<protein>
    <recommendedName>
        <fullName evidence="3">Transglutaminase domain-containing protein</fullName>
    </recommendedName>
</protein>
<reference evidence="1" key="1">
    <citation type="submission" date="2020-03" db="EMBL/GenBank/DDBJ databases">
        <title>The deep terrestrial virosphere.</title>
        <authorList>
            <person name="Holmfeldt K."/>
            <person name="Nilsson E."/>
            <person name="Simone D."/>
            <person name="Lopez-Fernandez M."/>
            <person name="Wu X."/>
            <person name="de Brujin I."/>
            <person name="Lundin D."/>
            <person name="Andersson A."/>
            <person name="Bertilsson S."/>
            <person name="Dopson M."/>
        </authorList>
    </citation>
    <scope>NUCLEOTIDE SEQUENCE</scope>
    <source>
        <strain evidence="2">MM415A01838</strain>
        <strain evidence="1">TM448A03483</strain>
    </source>
</reference>
<dbReference type="EMBL" id="MT142152">
    <property type="protein sequence ID" value="QJA75271.1"/>
    <property type="molecule type" value="Genomic_DNA"/>
</dbReference>
<dbReference type="AlphaFoldDB" id="A0A6H1ZZK7"/>
<accession>A0A6H1ZZK7</accession>
<dbReference type="EMBL" id="MT144417">
    <property type="protein sequence ID" value="QJA53373.1"/>
    <property type="molecule type" value="Genomic_DNA"/>
</dbReference>